<dbReference type="Proteomes" id="UP001064489">
    <property type="component" value="Chromosome 9"/>
</dbReference>
<protein>
    <recommendedName>
        <fullName evidence="1">Reverse transcriptase domain-containing protein</fullName>
    </recommendedName>
</protein>
<proteinExistence type="predicted"/>
<dbReference type="InterPro" id="IPR000477">
    <property type="entry name" value="RT_dom"/>
</dbReference>
<dbReference type="CDD" id="cd01650">
    <property type="entry name" value="RT_nLTR_like"/>
    <property type="match status" value="1"/>
</dbReference>
<dbReference type="Pfam" id="PF13966">
    <property type="entry name" value="zf-RVT"/>
    <property type="match status" value="1"/>
</dbReference>
<evidence type="ECO:0000313" key="2">
    <source>
        <dbReference type="EMBL" id="KAI9200065.1"/>
    </source>
</evidence>
<dbReference type="AlphaFoldDB" id="A0AAD5JS90"/>
<dbReference type="InterPro" id="IPR043502">
    <property type="entry name" value="DNA/RNA_pol_sf"/>
</dbReference>
<keyword evidence="3" id="KW-1185">Reference proteome</keyword>
<name>A0AAD5JS90_ACENE</name>
<comment type="caution">
    <text evidence="2">The sequence shown here is derived from an EMBL/GenBank/DDBJ whole genome shotgun (WGS) entry which is preliminary data.</text>
</comment>
<dbReference type="EMBL" id="JAJSOW010000001">
    <property type="protein sequence ID" value="KAI9200065.1"/>
    <property type="molecule type" value="Genomic_DNA"/>
</dbReference>
<reference evidence="2" key="2">
    <citation type="submission" date="2023-02" db="EMBL/GenBank/DDBJ databases">
        <authorList>
            <person name="Swenson N.G."/>
            <person name="Wegrzyn J.L."/>
            <person name="Mcevoy S.L."/>
        </authorList>
    </citation>
    <scope>NUCLEOTIDE SEQUENCE</scope>
    <source>
        <strain evidence="2">91603</strain>
        <tissue evidence="2">Leaf</tissue>
    </source>
</reference>
<accession>A0AAD5JS90</accession>
<feature type="domain" description="Reverse transcriptase" evidence="1">
    <location>
        <begin position="269"/>
        <end position="516"/>
    </location>
</feature>
<reference evidence="2" key="1">
    <citation type="journal article" date="2022" name="Plant J.">
        <title>Strategies of tolerance reflected in two North American maple genomes.</title>
        <authorList>
            <person name="McEvoy S.L."/>
            <person name="Sezen U.U."/>
            <person name="Trouern-Trend A."/>
            <person name="McMahon S.M."/>
            <person name="Schaberg P.G."/>
            <person name="Yang J."/>
            <person name="Wegrzyn J.L."/>
            <person name="Swenson N.G."/>
        </authorList>
    </citation>
    <scope>NUCLEOTIDE SEQUENCE</scope>
    <source>
        <strain evidence="2">91603</strain>
    </source>
</reference>
<organism evidence="2 3">
    <name type="scientific">Acer negundo</name>
    <name type="common">Box elder</name>
    <dbReference type="NCBI Taxonomy" id="4023"/>
    <lineage>
        <taxon>Eukaryota</taxon>
        <taxon>Viridiplantae</taxon>
        <taxon>Streptophyta</taxon>
        <taxon>Embryophyta</taxon>
        <taxon>Tracheophyta</taxon>
        <taxon>Spermatophyta</taxon>
        <taxon>Magnoliopsida</taxon>
        <taxon>eudicotyledons</taxon>
        <taxon>Gunneridae</taxon>
        <taxon>Pentapetalae</taxon>
        <taxon>rosids</taxon>
        <taxon>malvids</taxon>
        <taxon>Sapindales</taxon>
        <taxon>Sapindaceae</taxon>
        <taxon>Hippocastanoideae</taxon>
        <taxon>Acereae</taxon>
        <taxon>Acer</taxon>
    </lineage>
</organism>
<dbReference type="PANTHER" id="PTHR33116">
    <property type="entry name" value="REVERSE TRANSCRIPTASE ZINC-BINDING DOMAIN-CONTAINING PROTEIN-RELATED-RELATED"/>
    <property type="match status" value="1"/>
</dbReference>
<sequence length="759" mass="86212">MVSLVSSSWLVIRDFHAVLGAHEALGSRSPARGSCEDFRLMIDDCDLSSPVVGSPPQVIIYKLRNLKKALKSWNLEVFWDLNSTIVGKSVELHSIQLDLSNQGFSDDLFITEASVHSELDVLLRRHECFYRDWSRVRWLRDGDRNTSFFHASIKRRQYRNTISTISINGVLSEDRPTIRDHIISYYSSLFSSDVSRVGRDLSIVDDVIPSLVTVVENAFLTSVPSADDIHDAVFTIDAASAPRPDGFFGSFYQRCWDDVGSDMVLAVQDFFITGVIFLGLNSSFIVLLPKLRDSISIDQFQPIVLSNFLFKISSKILADRLARVAARIISHQQFGFIRDRHIEDCIALASDCVNVLQKKCYRGNLAMKIDIRKAFDTLDWSFLCRVLQAFGFSSVFMDWIYGILRSSRLSILFNGVPEGYFCCSRGVRQGDPLSPLLFGIAEDFLSKLLTRGTQKNMKYIMDTFRDYGDISGQLVNWGKSSIYFGSSISPSRIGSLQSLVGMQIGQLLFSYLGVPLFRDKPRKAVLRPIADKILSKFANWKSKSLSLAGRATLIRSAITGSFVHSFMIYKWSSSLLSLSNRKLRNFLWAGSCKETKLANSRDGRVSCKTAYSQFLRDISQVVWWRDVWSRFILSSRSALTRRLMLNRLPTEDRLCKSGFQLASRCSIYGVRILWKVAIHAMIWRVWTARNQWIFEEKSVDFRSILSLVWHAVLEANHLDIGCMRNCMDDFLILRRFGLQGRPSKAPVIKSVIWSPPAPG</sequence>
<dbReference type="PANTHER" id="PTHR33116:SF78">
    <property type="entry name" value="OS12G0587133 PROTEIN"/>
    <property type="match status" value="1"/>
</dbReference>
<evidence type="ECO:0000259" key="1">
    <source>
        <dbReference type="PROSITE" id="PS50878"/>
    </source>
</evidence>
<dbReference type="InterPro" id="IPR026960">
    <property type="entry name" value="RVT-Znf"/>
</dbReference>
<dbReference type="PROSITE" id="PS50878">
    <property type="entry name" value="RT_POL"/>
    <property type="match status" value="1"/>
</dbReference>
<dbReference type="Pfam" id="PF00078">
    <property type="entry name" value="RVT_1"/>
    <property type="match status" value="1"/>
</dbReference>
<evidence type="ECO:0000313" key="3">
    <source>
        <dbReference type="Proteomes" id="UP001064489"/>
    </source>
</evidence>
<dbReference type="SUPFAM" id="SSF56672">
    <property type="entry name" value="DNA/RNA polymerases"/>
    <property type="match status" value="1"/>
</dbReference>
<gene>
    <name evidence="2" type="ORF">LWI28_002180</name>
</gene>